<keyword evidence="8" id="KW-1185">Reference proteome</keyword>
<dbReference type="EMBL" id="CACSLK010031655">
    <property type="protein sequence ID" value="CAA0839958.1"/>
    <property type="molecule type" value="Genomic_DNA"/>
</dbReference>
<dbReference type="GO" id="GO:0005576">
    <property type="term" value="C:extracellular region"/>
    <property type="evidence" value="ECO:0007669"/>
    <property type="project" value="UniProtKB-SubCell"/>
</dbReference>
<evidence type="ECO:0000256" key="2">
    <source>
        <dbReference type="ARBA" id="ARBA00005581"/>
    </source>
</evidence>
<accession>A0A9N7RP48</accession>
<evidence type="ECO:0000313" key="8">
    <source>
        <dbReference type="Proteomes" id="UP001153555"/>
    </source>
</evidence>
<organism evidence="7 8">
    <name type="scientific">Striga hermonthica</name>
    <name type="common">Purple witchweed</name>
    <name type="synonym">Buchnera hermonthica</name>
    <dbReference type="NCBI Taxonomy" id="68872"/>
    <lineage>
        <taxon>Eukaryota</taxon>
        <taxon>Viridiplantae</taxon>
        <taxon>Streptophyta</taxon>
        <taxon>Embryophyta</taxon>
        <taxon>Tracheophyta</taxon>
        <taxon>Spermatophyta</taxon>
        <taxon>Magnoliopsida</taxon>
        <taxon>eudicotyledons</taxon>
        <taxon>Gunneridae</taxon>
        <taxon>Pentapetalae</taxon>
        <taxon>asterids</taxon>
        <taxon>lamiids</taxon>
        <taxon>Lamiales</taxon>
        <taxon>Orobanchaceae</taxon>
        <taxon>Buchnereae</taxon>
        <taxon>Striga</taxon>
    </lineage>
</organism>
<feature type="chain" id="PRO_5040534056" description="S-protein homolog" evidence="6">
    <location>
        <begin position="24"/>
        <end position="142"/>
    </location>
</feature>
<keyword evidence="5 6" id="KW-0732">Signal</keyword>
<comment type="similarity">
    <text evidence="2 6">Belongs to the plant self-incompatibility (S1) protein family.</text>
</comment>
<gene>
    <name evidence="7" type="ORF">SHERM_06420</name>
</gene>
<dbReference type="AlphaFoldDB" id="A0A9N7RP48"/>
<dbReference type="GO" id="GO:0060320">
    <property type="term" value="P:rejection of self pollen"/>
    <property type="evidence" value="ECO:0007669"/>
    <property type="project" value="UniProtKB-KW"/>
</dbReference>
<keyword evidence="4 6" id="KW-0964">Secreted</keyword>
<dbReference type="InterPro" id="IPR010264">
    <property type="entry name" value="Self-incomp_S1"/>
</dbReference>
<name>A0A9N7RP48_STRHE</name>
<evidence type="ECO:0000256" key="4">
    <source>
        <dbReference type="ARBA" id="ARBA00022525"/>
    </source>
</evidence>
<reference evidence="7" key="1">
    <citation type="submission" date="2019-12" db="EMBL/GenBank/DDBJ databases">
        <authorList>
            <person name="Scholes J."/>
        </authorList>
    </citation>
    <scope>NUCLEOTIDE SEQUENCE</scope>
</reference>
<comment type="subcellular location">
    <subcellularLocation>
        <location evidence="1 6">Secreted</location>
    </subcellularLocation>
</comment>
<evidence type="ECO:0000313" key="7">
    <source>
        <dbReference type="EMBL" id="CAA0839958.1"/>
    </source>
</evidence>
<dbReference type="PANTHER" id="PTHR31232">
    <property type="match status" value="1"/>
</dbReference>
<evidence type="ECO:0000256" key="6">
    <source>
        <dbReference type="RuleBase" id="RU367044"/>
    </source>
</evidence>
<comment type="caution">
    <text evidence="7">The sequence shown here is derived from an EMBL/GenBank/DDBJ whole genome shotgun (WGS) entry which is preliminary data.</text>
</comment>
<dbReference type="Proteomes" id="UP001153555">
    <property type="component" value="Unassembled WGS sequence"/>
</dbReference>
<proteinExistence type="inferred from homology"/>
<feature type="signal peptide" evidence="6">
    <location>
        <begin position="1"/>
        <end position="23"/>
    </location>
</feature>
<evidence type="ECO:0000256" key="1">
    <source>
        <dbReference type="ARBA" id="ARBA00004613"/>
    </source>
</evidence>
<evidence type="ECO:0000256" key="3">
    <source>
        <dbReference type="ARBA" id="ARBA00022471"/>
    </source>
</evidence>
<dbReference type="OrthoDB" id="1841900at2759"/>
<dbReference type="PANTHER" id="PTHR31232:SF155">
    <property type="entry name" value="PLANT SELF-INCOMPATIBILITY PROTEIN S1 FAMILY"/>
    <property type="match status" value="1"/>
</dbReference>
<sequence length="142" mass="16878">MYSDYMHWLVILLTVSLFISSRSTRTNGIGLLQTYRVYVINNFSYDTNELMIHCKSGDDDLGYHFLSQYGSWHWKFRVDLFGSTLFFCRVQWGELETSFTVFDTDYISSKCEGTSTCFWSLREDGIYFSCDDLNYVQRYIWP</sequence>
<dbReference type="Pfam" id="PF05938">
    <property type="entry name" value="Self-incomp_S1"/>
    <property type="match status" value="1"/>
</dbReference>
<protein>
    <recommendedName>
        <fullName evidence="6">S-protein homolog</fullName>
    </recommendedName>
</protein>
<evidence type="ECO:0000256" key="5">
    <source>
        <dbReference type="ARBA" id="ARBA00022729"/>
    </source>
</evidence>
<keyword evidence="3 6" id="KW-0713">Self-incompatibility</keyword>